<name>A0A819FAZ3_9BILA</name>
<proteinExistence type="predicted"/>
<organism evidence="1 2">
    <name type="scientific">Adineta steineri</name>
    <dbReference type="NCBI Taxonomy" id="433720"/>
    <lineage>
        <taxon>Eukaryota</taxon>
        <taxon>Metazoa</taxon>
        <taxon>Spiralia</taxon>
        <taxon>Gnathifera</taxon>
        <taxon>Rotifera</taxon>
        <taxon>Eurotatoria</taxon>
        <taxon>Bdelloidea</taxon>
        <taxon>Adinetida</taxon>
        <taxon>Adinetidae</taxon>
        <taxon>Adineta</taxon>
    </lineage>
</organism>
<evidence type="ECO:0000313" key="2">
    <source>
        <dbReference type="Proteomes" id="UP000663844"/>
    </source>
</evidence>
<dbReference type="AlphaFoldDB" id="A0A819FAZ3"/>
<dbReference type="Proteomes" id="UP000663844">
    <property type="component" value="Unassembled WGS sequence"/>
</dbReference>
<comment type="caution">
    <text evidence="1">The sequence shown here is derived from an EMBL/GenBank/DDBJ whole genome shotgun (WGS) entry which is preliminary data.</text>
</comment>
<gene>
    <name evidence="1" type="ORF">OXD698_LOCUS22063</name>
</gene>
<protein>
    <submittedName>
        <fullName evidence="1">Uncharacterized protein</fullName>
    </submittedName>
</protein>
<evidence type="ECO:0000313" key="1">
    <source>
        <dbReference type="EMBL" id="CAF3865565.1"/>
    </source>
</evidence>
<reference evidence="1" key="1">
    <citation type="submission" date="2021-02" db="EMBL/GenBank/DDBJ databases">
        <authorList>
            <person name="Nowell W R."/>
        </authorList>
    </citation>
    <scope>NUCLEOTIDE SEQUENCE</scope>
</reference>
<sequence length="40" mass="4688">MIEKTDHGTMLNPNLIEVMMVRGKVFIIYFDIILSNYIDV</sequence>
<dbReference type="EMBL" id="CAJOAZ010001855">
    <property type="protein sequence ID" value="CAF3865565.1"/>
    <property type="molecule type" value="Genomic_DNA"/>
</dbReference>
<accession>A0A819FAZ3</accession>
<feature type="non-terminal residue" evidence="1">
    <location>
        <position position="40"/>
    </location>
</feature>